<reference evidence="3" key="2">
    <citation type="submission" date="2025-09" db="UniProtKB">
        <authorList>
            <consortium name="Ensembl"/>
        </authorList>
    </citation>
    <scope>IDENTIFICATION</scope>
</reference>
<keyword evidence="4" id="KW-1185">Reference proteome</keyword>
<dbReference type="Ensembl" id="ENSNNAT00000018134.1">
    <property type="protein sequence ID" value="ENSNNAP00000017263.1"/>
    <property type="gene ID" value="ENSNNAG00000011594.1"/>
</dbReference>
<dbReference type="Proteomes" id="UP000694559">
    <property type="component" value="Unplaced"/>
</dbReference>
<organism evidence="3 4">
    <name type="scientific">Naja naja</name>
    <name type="common">Indian cobra</name>
    <dbReference type="NCBI Taxonomy" id="35670"/>
    <lineage>
        <taxon>Eukaryota</taxon>
        <taxon>Metazoa</taxon>
        <taxon>Chordata</taxon>
        <taxon>Craniata</taxon>
        <taxon>Vertebrata</taxon>
        <taxon>Euteleostomi</taxon>
        <taxon>Lepidosauria</taxon>
        <taxon>Squamata</taxon>
        <taxon>Bifurcata</taxon>
        <taxon>Unidentata</taxon>
        <taxon>Episquamata</taxon>
        <taxon>Toxicofera</taxon>
        <taxon>Serpentes</taxon>
        <taxon>Colubroidea</taxon>
        <taxon>Elapidae</taxon>
        <taxon>Elapinae</taxon>
        <taxon>Naja</taxon>
    </lineage>
</organism>
<feature type="region of interest" description="Disordered" evidence="1">
    <location>
        <begin position="1"/>
        <end position="42"/>
    </location>
</feature>
<proteinExistence type="predicted"/>
<dbReference type="InterPro" id="IPR005329">
    <property type="entry name" value="Sorting_nexin_N"/>
</dbReference>
<feature type="region of interest" description="Disordered" evidence="1">
    <location>
        <begin position="66"/>
        <end position="91"/>
    </location>
</feature>
<evidence type="ECO:0000256" key="1">
    <source>
        <dbReference type="SAM" id="MobiDB-lite"/>
    </source>
</evidence>
<feature type="domain" description="Sorting nexin N-terminal" evidence="2">
    <location>
        <begin position="9"/>
        <end position="47"/>
    </location>
</feature>
<dbReference type="Pfam" id="PF03700">
    <property type="entry name" value="Sorting_nexin"/>
    <property type="match status" value="1"/>
</dbReference>
<dbReference type="GO" id="GO:0006886">
    <property type="term" value="P:intracellular protein transport"/>
    <property type="evidence" value="ECO:0007669"/>
    <property type="project" value="InterPro"/>
</dbReference>
<evidence type="ECO:0000259" key="2">
    <source>
        <dbReference type="Pfam" id="PF03700"/>
    </source>
</evidence>
<name>A0A8C6XQ60_NAJNA</name>
<dbReference type="AlphaFoldDB" id="A0A8C6XQ60"/>
<reference evidence="3" key="1">
    <citation type="submission" date="2025-08" db="UniProtKB">
        <authorList>
            <consortium name="Ensembl"/>
        </authorList>
    </citation>
    <scope>IDENTIFICATION</scope>
</reference>
<evidence type="ECO:0000313" key="4">
    <source>
        <dbReference type="Proteomes" id="UP000694559"/>
    </source>
</evidence>
<feature type="compositionally biased region" description="Low complexity" evidence="1">
    <location>
        <begin position="17"/>
        <end position="30"/>
    </location>
</feature>
<protein>
    <recommendedName>
        <fullName evidence="2">Sorting nexin N-terminal domain-containing protein</fullName>
    </recommendedName>
</protein>
<sequence length="91" mass="9202">MASAGSPVDRLPPPFPVEAEAAEASHSDPQPDSDSDGEDIFTGNAVSPLALLGSWGSLLAWLERGSPEGGVPFATRRPSGGVGDLAQDDGS</sequence>
<accession>A0A8C6XQ60</accession>
<evidence type="ECO:0000313" key="3">
    <source>
        <dbReference type="Ensembl" id="ENSNNAP00000017263.1"/>
    </source>
</evidence>